<evidence type="ECO:0000256" key="1">
    <source>
        <dbReference type="SAM" id="MobiDB-lite"/>
    </source>
</evidence>
<keyword evidence="7" id="KW-1185">Reference proteome</keyword>
<feature type="region of interest" description="Disordered" evidence="1">
    <location>
        <begin position="1245"/>
        <end position="1267"/>
    </location>
</feature>
<feature type="domain" description="Transposase-associated" evidence="5">
    <location>
        <begin position="123"/>
        <end position="196"/>
    </location>
</feature>
<organism evidence="6 7">
    <name type="scientific">Lithocarpus litseifolius</name>
    <dbReference type="NCBI Taxonomy" id="425828"/>
    <lineage>
        <taxon>Eukaryota</taxon>
        <taxon>Viridiplantae</taxon>
        <taxon>Streptophyta</taxon>
        <taxon>Embryophyta</taxon>
        <taxon>Tracheophyta</taxon>
        <taxon>Spermatophyta</taxon>
        <taxon>Magnoliopsida</taxon>
        <taxon>eudicotyledons</taxon>
        <taxon>Gunneridae</taxon>
        <taxon>Pentapetalae</taxon>
        <taxon>rosids</taxon>
        <taxon>fabids</taxon>
        <taxon>Fagales</taxon>
        <taxon>Fagaceae</taxon>
        <taxon>Lithocarpus</taxon>
    </lineage>
</organism>
<feature type="domain" description="AMP-binding enzyme C-terminal" evidence="2">
    <location>
        <begin position="59"/>
        <end position="112"/>
    </location>
</feature>
<gene>
    <name evidence="6" type="ORF">SO802_030368</name>
</gene>
<dbReference type="Gene3D" id="3.30.300.30">
    <property type="match status" value="1"/>
</dbReference>
<dbReference type="InterPro" id="IPR029480">
    <property type="entry name" value="Transpos_assoc"/>
</dbReference>
<dbReference type="Pfam" id="PF13952">
    <property type="entry name" value="DUF4216"/>
    <property type="match status" value="1"/>
</dbReference>
<dbReference type="InterPro" id="IPR025452">
    <property type="entry name" value="DUF4218"/>
</dbReference>
<feature type="domain" description="DUF4216" evidence="3">
    <location>
        <begin position="1084"/>
        <end position="1160"/>
    </location>
</feature>
<sequence length="1267" mass="145782">MKRNILLVDWCCMCFADVEYGFWRVINWWSPVYVVVQKAELRKKEWRYCVNSLMNSPAELEHLLQSHPEIVDAAVIPYPDEEAGQVPIAFVVRQPQSSLGEAEIIDFVAKQVFLVKHFIAMDRSWMKITNRRSREYLDGVQQFLNFASNHAHLDGTISCPCKNCVHTNSWPIDVVKAHLVSKGICRGYNPWVFNGESSSAKTSTEIPNSHVQENPIEYADLRDMLHDMFPIQDMAYGPTGEVPSVHQPTEGPSEGPNEDALLFMKLLEDANQPCYEGCKHFSKLSAIVHLYHMKCLNGWTNKSFTMLLEFLLDFLPSNAKLPKDCYEAKKIIKDLGLSYEKIHACPKDCILYWKDNANLEACLNCNLSRWKSNESKGQQSTIASSKRRKKKAAKILRWFPLKPRLKRLFMSPETANHMKWHANGRVNDGLMSHPADSEAWKSFDSKYIEFSSEPRNVRLGLAADGFNPYGNMSTSHSTWPVILIPYNLPPWMCMKRSNFMLSLLIPGPTSPGNDIDVYLQPLVEELKELWDVGVETFDVSSKKSFQMHAALLWTINDFPAYGDISGWSTKGDLACPSCNYDSQSRWLRYGRKFSYIGHRRFLDSDHKFRKQKKSFDGHVDMRSAPITVSGGEIMLQTDAIADHVFGKKKVNLTNKRKRGEEALTVWKKRSIFFTLPYWEDHVLRHNLDVMHIEKNVVDNIIGTLLNLDGKTKDNLKARQDLKDMGIRSGLHLEKVGNDQTRMPHACYHMNASEKDGFLQVLKNVRVPDGYSSNISRCIKLKERKISGMKSHDNHILMQQLFPIAIRGSLPPEVSRSLIDLSCFFREICSKVLNVEELGALEKRVAVTLCELERIFPPSFFTVMVHLVIHLASEAKVAGPVHYRWMYPIERYLSRLKSYVHNKTYPEGSIAEGYIAEECLTFCSRYFKSVETAFNRPVRNVEESMGAVVSITLDSNSWIQAHRYVLFNCEEITPFRDIHIAEIKANFPFHVTDDVIQKQHIEEFCSWFREYVMSMDASKRNELSDKVRWFARYPDNEAKRFKRYVINGLKFRTKDFETTRKTQNSGVCVITEGGATYYGVLIDIIELNYSDKYRYVLFKCQWADVISGRGCKKDDFGFPLVNFSRLIHTGDRLIDEPYVLATQASQVFYVEDVRHKDWMVVVKTKPREVFDVGIEAVDDDEEVDTYMENVPYNVTTDDACDDANDNHAWARVDEEGTIYDTPLISEDELLEQDFIDDEELVDDVYEFNDDESNDDESSDDDSSGEDSS</sequence>
<dbReference type="PANTHER" id="PTHR10775">
    <property type="entry name" value="OS08G0208400 PROTEIN"/>
    <property type="match status" value="1"/>
</dbReference>
<dbReference type="PANTHER" id="PTHR10775:SF173">
    <property type="match status" value="1"/>
</dbReference>
<dbReference type="InterPro" id="IPR004242">
    <property type="entry name" value="Transposase_21"/>
</dbReference>
<evidence type="ECO:0008006" key="8">
    <source>
        <dbReference type="Google" id="ProtNLM"/>
    </source>
</evidence>
<feature type="domain" description="DUF4218" evidence="4">
    <location>
        <begin position="827"/>
        <end position="939"/>
    </location>
</feature>
<dbReference type="Proteomes" id="UP001459277">
    <property type="component" value="Unassembled WGS sequence"/>
</dbReference>
<dbReference type="AlphaFoldDB" id="A0AAW2BJV6"/>
<dbReference type="InterPro" id="IPR025110">
    <property type="entry name" value="AMP-bd_C"/>
</dbReference>
<comment type="caution">
    <text evidence="6">The sequence shown here is derived from an EMBL/GenBank/DDBJ whole genome shotgun (WGS) entry which is preliminary data.</text>
</comment>
<evidence type="ECO:0000259" key="2">
    <source>
        <dbReference type="Pfam" id="PF13193"/>
    </source>
</evidence>
<dbReference type="Pfam" id="PF13193">
    <property type="entry name" value="AMP-binding_C"/>
    <property type="match status" value="1"/>
</dbReference>
<reference evidence="6 7" key="1">
    <citation type="submission" date="2024-01" db="EMBL/GenBank/DDBJ databases">
        <title>A telomere-to-telomere, gap-free genome of sweet tea (Lithocarpus litseifolius).</title>
        <authorList>
            <person name="Zhou J."/>
        </authorList>
    </citation>
    <scope>NUCLEOTIDE SEQUENCE [LARGE SCALE GENOMIC DNA]</scope>
    <source>
        <strain evidence="6">Zhou-2022a</strain>
        <tissue evidence="6">Leaf</tissue>
    </source>
</reference>
<evidence type="ECO:0000259" key="5">
    <source>
        <dbReference type="Pfam" id="PF13963"/>
    </source>
</evidence>
<evidence type="ECO:0000313" key="7">
    <source>
        <dbReference type="Proteomes" id="UP001459277"/>
    </source>
</evidence>
<dbReference type="InterPro" id="IPR045851">
    <property type="entry name" value="AMP-bd_C_sf"/>
</dbReference>
<evidence type="ECO:0000259" key="4">
    <source>
        <dbReference type="Pfam" id="PF13960"/>
    </source>
</evidence>
<proteinExistence type="predicted"/>
<protein>
    <recommendedName>
        <fullName evidence="8">Transposase</fullName>
    </recommendedName>
</protein>
<dbReference type="SUPFAM" id="SSF56801">
    <property type="entry name" value="Acetyl-CoA synthetase-like"/>
    <property type="match status" value="1"/>
</dbReference>
<evidence type="ECO:0000313" key="6">
    <source>
        <dbReference type="EMBL" id="KAK9985417.1"/>
    </source>
</evidence>
<dbReference type="Pfam" id="PF13963">
    <property type="entry name" value="Transpos_assoc"/>
    <property type="match status" value="1"/>
</dbReference>
<dbReference type="Pfam" id="PF02992">
    <property type="entry name" value="Transposase_21"/>
    <property type="match status" value="1"/>
</dbReference>
<accession>A0AAW2BJV6</accession>
<dbReference type="EMBL" id="JAZDWU010000011">
    <property type="protein sequence ID" value="KAK9985417.1"/>
    <property type="molecule type" value="Genomic_DNA"/>
</dbReference>
<name>A0AAW2BJV6_9ROSI</name>
<evidence type="ECO:0000259" key="3">
    <source>
        <dbReference type="Pfam" id="PF13952"/>
    </source>
</evidence>
<dbReference type="InterPro" id="IPR025312">
    <property type="entry name" value="DUF4216"/>
</dbReference>
<dbReference type="Pfam" id="PF13960">
    <property type="entry name" value="DUF4218"/>
    <property type="match status" value="1"/>
</dbReference>